<protein>
    <submittedName>
        <fullName evidence="1">Uncharacterized protein</fullName>
    </submittedName>
</protein>
<sequence length="270" mass="31248">MDTKTCLIGEQKTQIISLEESLLRKSKEQDYKRCCSIYFNTFLWEINAKPLDPNRQENFDYEELFLGFHAPEPAKFLKKLRSSKLFDINSINLVNIKEKNKDIINFVDHSTPNVVYHLSISFTYSVKICNSRFLKSVIRLSSKATKSAIFQCFKLNACQLKRLITACRHVQTLFIEYCKLSVPSVPDFSRALNHSKIQKLSLKGSGQLQYSRWRSNLVEFKNLIQGLASSSDLRLSLRTIDIWCCQIDENDAQEIFAKNQLEMVEILIGV</sequence>
<keyword evidence="2" id="KW-1185">Reference proteome</keyword>
<dbReference type="EMBL" id="CAMPGE010011101">
    <property type="protein sequence ID" value="CAI2369942.1"/>
    <property type="molecule type" value="Genomic_DNA"/>
</dbReference>
<proteinExistence type="predicted"/>
<evidence type="ECO:0000313" key="1">
    <source>
        <dbReference type="EMBL" id="CAI2369942.1"/>
    </source>
</evidence>
<gene>
    <name evidence="1" type="ORF">ECRASSUSDP1_LOCUS11248</name>
</gene>
<dbReference type="AlphaFoldDB" id="A0AAD1XFJ6"/>
<dbReference type="Proteomes" id="UP001295684">
    <property type="component" value="Unassembled WGS sequence"/>
</dbReference>
<evidence type="ECO:0000313" key="2">
    <source>
        <dbReference type="Proteomes" id="UP001295684"/>
    </source>
</evidence>
<organism evidence="1 2">
    <name type="scientific">Euplotes crassus</name>
    <dbReference type="NCBI Taxonomy" id="5936"/>
    <lineage>
        <taxon>Eukaryota</taxon>
        <taxon>Sar</taxon>
        <taxon>Alveolata</taxon>
        <taxon>Ciliophora</taxon>
        <taxon>Intramacronucleata</taxon>
        <taxon>Spirotrichea</taxon>
        <taxon>Hypotrichia</taxon>
        <taxon>Euplotida</taxon>
        <taxon>Euplotidae</taxon>
        <taxon>Moneuplotes</taxon>
    </lineage>
</organism>
<dbReference type="SUPFAM" id="SSF52047">
    <property type="entry name" value="RNI-like"/>
    <property type="match status" value="1"/>
</dbReference>
<name>A0AAD1XFJ6_EUPCR</name>
<reference evidence="1" key="1">
    <citation type="submission" date="2023-07" db="EMBL/GenBank/DDBJ databases">
        <authorList>
            <consortium name="AG Swart"/>
            <person name="Singh M."/>
            <person name="Singh A."/>
            <person name="Seah K."/>
            <person name="Emmerich C."/>
        </authorList>
    </citation>
    <scope>NUCLEOTIDE SEQUENCE</scope>
    <source>
        <strain evidence="1">DP1</strain>
    </source>
</reference>
<accession>A0AAD1XFJ6</accession>
<dbReference type="Gene3D" id="3.80.10.10">
    <property type="entry name" value="Ribonuclease Inhibitor"/>
    <property type="match status" value="1"/>
</dbReference>
<comment type="caution">
    <text evidence="1">The sequence shown here is derived from an EMBL/GenBank/DDBJ whole genome shotgun (WGS) entry which is preliminary data.</text>
</comment>
<dbReference type="InterPro" id="IPR032675">
    <property type="entry name" value="LRR_dom_sf"/>
</dbReference>